<dbReference type="InterPro" id="IPR018159">
    <property type="entry name" value="Spectrin/alpha-actinin"/>
</dbReference>
<evidence type="ECO:0000256" key="3">
    <source>
        <dbReference type="ARBA" id="ARBA00049987"/>
    </source>
</evidence>
<keyword evidence="10" id="KW-1185">Reference proteome</keyword>
<comment type="similarity">
    <text evidence="3">Belongs to the MCF2 family.</text>
</comment>
<feature type="coiled-coil region" evidence="4">
    <location>
        <begin position="314"/>
        <end position="341"/>
    </location>
</feature>
<dbReference type="InterPro" id="IPR056466">
    <property type="entry name" value="Spectrin_DBS"/>
</dbReference>
<keyword evidence="4" id="KW-0175">Coiled coil</keyword>
<dbReference type="STRING" id="75743.A0A401NQ27"/>
<accession>A0A401NQ27</accession>
<name>A0A401NQ27_SCYTO</name>
<evidence type="ECO:0000313" key="10">
    <source>
        <dbReference type="Proteomes" id="UP000288216"/>
    </source>
</evidence>
<dbReference type="Pfam" id="PF00621">
    <property type="entry name" value="RhoGEF"/>
    <property type="match status" value="1"/>
</dbReference>
<dbReference type="InterPro" id="IPR001849">
    <property type="entry name" value="PH_domain"/>
</dbReference>
<dbReference type="PROSITE" id="PS50003">
    <property type="entry name" value="PH_DOMAIN"/>
    <property type="match status" value="1"/>
</dbReference>
<dbReference type="Pfam" id="PF22697">
    <property type="entry name" value="SOS1_NGEF_PH"/>
    <property type="match status" value="1"/>
</dbReference>
<evidence type="ECO:0000259" key="8">
    <source>
        <dbReference type="PROSITE" id="PS50191"/>
    </source>
</evidence>
<protein>
    <recommendedName>
        <fullName evidence="11">Guanine nucleotide exchange factor DBS</fullName>
    </recommendedName>
</protein>
<dbReference type="Pfam" id="PF13716">
    <property type="entry name" value="CRAL_TRIO_2"/>
    <property type="match status" value="1"/>
</dbReference>
<dbReference type="InterPro" id="IPR035899">
    <property type="entry name" value="DBL_dom_sf"/>
</dbReference>
<proteinExistence type="inferred from homology"/>
<dbReference type="Proteomes" id="UP000288216">
    <property type="component" value="Unassembled WGS sequence"/>
</dbReference>
<dbReference type="InterPro" id="IPR055251">
    <property type="entry name" value="SOS1_NGEF_PH"/>
</dbReference>
<evidence type="ECO:0000256" key="4">
    <source>
        <dbReference type="SAM" id="Coils"/>
    </source>
</evidence>
<dbReference type="Pfam" id="PF23289">
    <property type="entry name" value="Spectrin_5"/>
    <property type="match status" value="1"/>
</dbReference>
<dbReference type="InterPro" id="IPR001331">
    <property type="entry name" value="GDS_CDC24_CS"/>
</dbReference>
<feature type="domain" description="PH" evidence="6">
    <location>
        <begin position="765"/>
        <end position="887"/>
    </location>
</feature>
<dbReference type="SUPFAM" id="SSF48065">
    <property type="entry name" value="DBL homology domain (DH-domain)"/>
    <property type="match status" value="1"/>
</dbReference>
<dbReference type="InterPro" id="IPR036865">
    <property type="entry name" value="CRAL-TRIO_dom_sf"/>
</dbReference>
<dbReference type="InterPro" id="IPR001251">
    <property type="entry name" value="CRAL-TRIO_dom"/>
</dbReference>
<organism evidence="9 10">
    <name type="scientific">Scyliorhinus torazame</name>
    <name type="common">Cloudy catshark</name>
    <name type="synonym">Catulus torazame</name>
    <dbReference type="NCBI Taxonomy" id="75743"/>
    <lineage>
        <taxon>Eukaryota</taxon>
        <taxon>Metazoa</taxon>
        <taxon>Chordata</taxon>
        <taxon>Craniata</taxon>
        <taxon>Vertebrata</taxon>
        <taxon>Chondrichthyes</taxon>
        <taxon>Elasmobranchii</taxon>
        <taxon>Galeomorphii</taxon>
        <taxon>Galeoidea</taxon>
        <taxon>Carcharhiniformes</taxon>
        <taxon>Scyliorhinidae</taxon>
        <taxon>Scyliorhinus</taxon>
    </lineage>
</organism>
<dbReference type="SUPFAM" id="SSF46966">
    <property type="entry name" value="Spectrin repeat"/>
    <property type="match status" value="1"/>
</dbReference>
<evidence type="ECO:0000256" key="1">
    <source>
        <dbReference type="ARBA" id="ARBA00022553"/>
    </source>
</evidence>
<dbReference type="CDD" id="cd00176">
    <property type="entry name" value="SPEC"/>
    <property type="match status" value="1"/>
</dbReference>
<dbReference type="GO" id="GO:0005737">
    <property type="term" value="C:cytoplasm"/>
    <property type="evidence" value="ECO:0007669"/>
    <property type="project" value="TreeGrafter"/>
</dbReference>
<dbReference type="PANTHER" id="PTHR22826">
    <property type="entry name" value="RHO GUANINE EXCHANGE FACTOR-RELATED"/>
    <property type="match status" value="1"/>
</dbReference>
<dbReference type="SMART" id="SM00233">
    <property type="entry name" value="PH"/>
    <property type="match status" value="1"/>
</dbReference>
<dbReference type="SUPFAM" id="SSF52087">
    <property type="entry name" value="CRAL/TRIO domain"/>
    <property type="match status" value="1"/>
</dbReference>
<dbReference type="SMART" id="SM00325">
    <property type="entry name" value="RhoGEF"/>
    <property type="match status" value="1"/>
</dbReference>
<evidence type="ECO:0000313" key="9">
    <source>
        <dbReference type="EMBL" id="GCB62964.1"/>
    </source>
</evidence>
<dbReference type="AlphaFoldDB" id="A0A401NQ27"/>
<dbReference type="GO" id="GO:0005085">
    <property type="term" value="F:guanyl-nucleotide exchange factor activity"/>
    <property type="evidence" value="ECO:0007669"/>
    <property type="project" value="UniProtKB-KW"/>
</dbReference>
<comment type="caution">
    <text evidence="9">The sequence shown here is derived from an EMBL/GenBank/DDBJ whole genome shotgun (WGS) entry which is preliminary data.</text>
</comment>
<dbReference type="PROSITE" id="PS00741">
    <property type="entry name" value="DH_1"/>
    <property type="match status" value="1"/>
</dbReference>
<dbReference type="Gene3D" id="2.30.29.30">
    <property type="entry name" value="Pleckstrin-homology domain (PH domain)/Phosphotyrosine-binding domain (PTB)"/>
    <property type="match status" value="1"/>
</dbReference>
<dbReference type="SUPFAM" id="SSF50729">
    <property type="entry name" value="PH domain-like"/>
    <property type="match status" value="1"/>
</dbReference>
<dbReference type="InterPro" id="IPR000219">
    <property type="entry name" value="DH_dom"/>
</dbReference>
<dbReference type="PANTHER" id="PTHR22826:SF146">
    <property type="entry name" value="PROTO-ONCOGENE DBL"/>
    <property type="match status" value="1"/>
</dbReference>
<reference evidence="9 10" key="1">
    <citation type="journal article" date="2018" name="Nat. Ecol. Evol.">
        <title>Shark genomes provide insights into elasmobranch evolution and the origin of vertebrates.</title>
        <authorList>
            <person name="Hara Y"/>
            <person name="Yamaguchi K"/>
            <person name="Onimaru K"/>
            <person name="Kadota M"/>
            <person name="Koyanagi M"/>
            <person name="Keeley SD"/>
            <person name="Tatsumi K"/>
            <person name="Tanaka K"/>
            <person name="Motone F"/>
            <person name="Kageyama Y"/>
            <person name="Nozu R"/>
            <person name="Adachi N"/>
            <person name="Nishimura O"/>
            <person name="Nakagawa R"/>
            <person name="Tanegashima C"/>
            <person name="Kiyatake I"/>
            <person name="Matsumoto R"/>
            <person name="Murakumo K"/>
            <person name="Nishida K"/>
            <person name="Terakita A"/>
            <person name="Kuratani S"/>
            <person name="Sato K"/>
            <person name="Hyodo S Kuraku.S."/>
        </authorList>
    </citation>
    <scope>NUCLEOTIDE SEQUENCE [LARGE SCALE GENOMIC DNA]</scope>
</reference>
<dbReference type="PROSITE" id="PS50010">
    <property type="entry name" value="DH_2"/>
    <property type="match status" value="1"/>
</dbReference>
<dbReference type="GO" id="GO:0035556">
    <property type="term" value="P:intracellular signal transduction"/>
    <property type="evidence" value="ECO:0007669"/>
    <property type="project" value="InterPro"/>
</dbReference>
<keyword evidence="1" id="KW-0597">Phosphoprotein</keyword>
<dbReference type="Gene3D" id="1.20.58.60">
    <property type="match status" value="1"/>
</dbReference>
<dbReference type="CDD" id="cd00170">
    <property type="entry name" value="SEC14"/>
    <property type="match status" value="1"/>
</dbReference>
<dbReference type="EMBL" id="BFAA01001280">
    <property type="protein sequence ID" value="GCB62964.1"/>
    <property type="molecule type" value="Genomic_DNA"/>
</dbReference>
<evidence type="ECO:0008006" key="11">
    <source>
        <dbReference type="Google" id="ProtNLM"/>
    </source>
</evidence>
<evidence type="ECO:0000259" key="7">
    <source>
        <dbReference type="PROSITE" id="PS50010"/>
    </source>
</evidence>
<dbReference type="PROSITE" id="PS50191">
    <property type="entry name" value="CRAL_TRIO"/>
    <property type="match status" value="1"/>
</dbReference>
<dbReference type="InterPro" id="IPR011993">
    <property type="entry name" value="PH-like_dom_sf"/>
</dbReference>
<feature type="domain" description="DH" evidence="7">
    <location>
        <begin position="573"/>
        <end position="753"/>
    </location>
</feature>
<dbReference type="SMART" id="SM00516">
    <property type="entry name" value="SEC14"/>
    <property type="match status" value="1"/>
</dbReference>
<dbReference type="FunFam" id="2.30.29.30:FF:000078">
    <property type="entry name" value="Guanine nucleotide exchange factor DBS"/>
    <property type="match status" value="1"/>
</dbReference>
<feature type="compositionally biased region" description="Polar residues" evidence="5">
    <location>
        <begin position="913"/>
        <end position="930"/>
    </location>
</feature>
<keyword evidence="2" id="KW-0344">Guanine-nucleotide releasing factor</keyword>
<dbReference type="Gene3D" id="1.20.900.10">
    <property type="entry name" value="Dbl homology (DH) domain"/>
    <property type="match status" value="1"/>
</dbReference>
<feature type="domain" description="CRAL-TRIO" evidence="8">
    <location>
        <begin position="40"/>
        <end position="154"/>
    </location>
</feature>
<evidence type="ECO:0000256" key="2">
    <source>
        <dbReference type="ARBA" id="ARBA00022658"/>
    </source>
</evidence>
<dbReference type="CDD" id="cd00160">
    <property type="entry name" value="RhoGEF"/>
    <property type="match status" value="1"/>
</dbReference>
<dbReference type="OrthoDB" id="10004999at2759"/>
<sequence>MSRVGVSRCSPCGVGGQGRDGAVIITFPEYPCFSEISGEVIQKVLTYLTAIPSLHKPEIQFVVILDRRLDTWASIKAALIQIAATCPENLQLVLVLRPTGFFQRAISDINFRFNQDDFILKLPVVMLNSVTELLKYIDETHLTHEFGGTLDYCHNEWILFRTAIESFAVMVKEIAQMLQAFGTDLAEAELPDDLHSVEDLLIARTEKYNQLKNDVQRVIKEGDLLLTNLMEPDSNAQCTMEKDGDRATVKRLLAQLHEMETAFDGFWEKHLLKLEQCLQLWRFEHAFEEVKAALDYLASEEGYIPATGDSVTHSEQALRELSNLEEQSQELIGNAQDLVSQANQQISNHHYAEDLINEKCKELRHFCDDLVDEMRSKYITLNKSVELHTQLQQVLQWCDEGAYLLASQPMDKCQSQDGAKGALQEIEKFLESSGDYLQYDGEGLYNEFEPILTTPIKAQMQMVQEKLENVHTMFAQRQLSLRKLAVKQVRPVQPVAPRPEASPLPLKNPLFSPKHGMDSSSGSKFPFDISLYGKRSSRKLQSVRKIEVMHEVSQTRSTLYSINSVSDDSLEILKGHVINELIDTERVYVEELNSVLQGYKVEMDNPVMISLMPSLLENKKEILFGNMSEIYDFHSRIFLNDLQNCIEMPEKVGLCFLERRENFQMYVKYCQNKPRSEYLWRQCSDCPFFQECQRKLDHKLGLDSYLLKPIQRLTKYQLLLKELLKFSNNGDGTQELQEALTAMLNLLKSVNDSMHQIAITGYNGNLEEFGPLLMQGSFNVWINHKKGAVKMKDLARFKPMQRHLFLHETVLLFCKKREEHGEGYDKAPSYSFKHYLKMSAVGITENIKGDTRRFEVWYSGREEVYLIQAPSVDIKMAWLSEMRRVLTNQQRLLRGDSQSHQHLTDQILLTPGKQKTASLSSEENDSDLTSSGVFEHVPLSPQHLSTRKGCTGNFHYAETSEGNDGWSSNNDTEEEDFNQLVSHSFTRMTSMSDFVFKIQESSNHDQTEIGFVHQLSRDPSLPSLSLSLS</sequence>
<dbReference type="OMA" id="IYQFHSI"/>
<evidence type="ECO:0000256" key="5">
    <source>
        <dbReference type="SAM" id="MobiDB-lite"/>
    </source>
</evidence>
<dbReference type="GO" id="GO:0016358">
    <property type="term" value="P:dendrite development"/>
    <property type="evidence" value="ECO:0007669"/>
    <property type="project" value="TreeGrafter"/>
</dbReference>
<dbReference type="InterPro" id="IPR051336">
    <property type="entry name" value="RhoGEF_Guanine_NuclExch_SF"/>
</dbReference>
<feature type="region of interest" description="Disordered" evidence="5">
    <location>
        <begin position="904"/>
        <end position="930"/>
    </location>
</feature>
<evidence type="ECO:0000259" key="6">
    <source>
        <dbReference type="PROSITE" id="PS50003"/>
    </source>
</evidence>
<gene>
    <name evidence="9" type="ORF">scyTo_0004332</name>
</gene>